<evidence type="ECO:0000313" key="2">
    <source>
        <dbReference type="EMBL" id="MBO8443540.1"/>
    </source>
</evidence>
<evidence type="ECO:0000259" key="1">
    <source>
        <dbReference type="Pfam" id="PF06114"/>
    </source>
</evidence>
<gene>
    <name evidence="2" type="ORF">IAC42_07250</name>
</gene>
<feature type="domain" description="IrrE N-terminal-like" evidence="1">
    <location>
        <begin position="196"/>
        <end position="286"/>
    </location>
</feature>
<name>A0A9D9EBQ4_9SPIR</name>
<reference evidence="2" key="1">
    <citation type="submission" date="2020-10" db="EMBL/GenBank/DDBJ databases">
        <authorList>
            <person name="Gilroy R."/>
        </authorList>
    </citation>
    <scope>NUCLEOTIDE SEQUENCE</scope>
    <source>
        <strain evidence="2">11167</strain>
    </source>
</reference>
<sequence>MRASVSVHDGIIPWIRSIADPDAVRANEHELLQWEEGKRPTLKQIAEMSKQLMVPFGYFLLTQPVAFEQDSPAFRTLGSRLKHDMSPNLRDTVGKMEAIQDWLRDEAEEVELDRCPIAAILNGQSVMEAASLLRKALHLDVDWYRSVSSDKAYDHIRSIAGKCQVFIFESGIVSDNTHRVLSLDEFRGFALYDSIVPLIFINSRDNVRAKAFTLLHELVHIAKGSDDLMRGVDEESFCNRVAAEIMVPEAELREFWAAQNLISKASSLDAVASRFRCSKSVAVHRTYSLGLISSDVRDEVLSTISNAIAKRKAGGNYYNTKAARLDHNFLNMLRASLQEGRTRYTDAFRLTGCWGSKYDKLMAQVTE</sequence>
<evidence type="ECO:0000313" key="3">
    <source>
        <dbReference type="Proteomes" id="UP000823633"/>
    </source>
</evidence>
<dbReference type="InterPro" id="IPR010359">
    <property type="entry name" value="IrrE_HExxH"/>
</dbReference>
<dbReference type="AlphaFoldDB" id="A0A9D9EBQ4"/>
<dbReference type="Pfam" id="PF06114">
    <property type="entry name" value="Peptidase_M78"/>
    <property type="match status" value="1"/>
</dbReference>
<dbReference type="EMBL" id="JADIMU010000046">
    <property type="protein sequence ID" value="MBO8443540.1"/>
    <property type="molecule type" value="Genomic_DNA"/>
</dbReference>
<dbReference type="Proteomes" id="UP000823633">
    <property type="component" value="Unassembled WGS sequence"/>
</dbReference>
<dbReference type="InterPro" id="IPR052345">
    <property type="entry name" value="Rad_response_metalloprotease"/>
</dbReference>
<proteinExistence type="predicted"/>
<comment type="caution">
    <text evidence="2">The sequence shown here is derived from an EMBL/GenBank/DDBJ whole genome shotgun (WGS) entry which is preliminary data.</text>
</comment>
<accession>A0A9D9EBQ4</accession>
<organism evidence="2 3">
    <name type="scientific">Candidatus Aphodenecus pullistercoris</name>
    <dbReference type="NCBI Taxonomy" id="2840669"/>
    <lineage>
        <taxon>Bacteria</taxon>
        <taxon>Pseudomonadati</taxon>
        <taxon>Spirochaetota</taxon>
        <taxon>Spirochaetia</taxon>
        <taxon>Spirochaetales</taxon>
        <taxon>Candidatus Aphodenecus</taxon>
    </lineage>
</organism>
<dbReference type="PANTHER" id="PTHR43236:SF2">
    <property type="entry name" value="BLL0069 PROTEIN"/>
    <property type="match status" value="1"/>
</dbReference>
<reference evidence="2" key="2">
    <citation type="journal article" date="2021" name="PeerJ">
        <title>Extensive microbial diversity within the chicken gut microbiome revealed by metagenomics and culture.</title>
        <authorList>
            <person name="Gilroy R."/>
            <person name="Ravi A."/>
            <person name="Getino M."/>
            <person name="Pursley I."/>
            <person name="Horton D.L."/>
            <person name="Alikhan N.F."/>
            <person name="Baker D."/>
            <person name="Gharbi K."/>
            <person name="Hall N."/>
            <person name="Watson M."/>
            <person name="Adriaenssens E.M."/>
            <person name="Foster-Nyarko E."/>
            <person name="Jarju S."/>
            <person name="Secka A."/>
            <person name="Antonio M."/>
            <person name="Oren A."/>
            <person name="Chaudhuri R.R."/>
            <person name="La Ragione R."/>
            <person name="Hildebrand F."/>
            <person name="Pallen M.J."/>
        </authorList>
    </citation>
    <scope>NUCLEOTIDE SEQUENCE</scope>
    <source>
        <strain evidence="2">11167</strain>
    </source>
</reference>
<dbReference type="PANTHER" id="PTHR43236">
    <property type="entry name" value="ANTITOXIN HIGA1"/>
    <property type="match status" value="1"/>
</dbReference>
<dbReference type="Gene3D" id="1.10.10.2910">
    <property type="match status" value="1"/>
</dbReference>
<protein>
    <submittedName>
        <fullName evidence="2">ImmA/IrrE family metallo-endopeptidase</fullName>
    </submittedName>
</protein>